<proteinExistence type="predicted"/>
<sequence>MKAHEVMSGFIRDLSRRHDWSSLADHSANGRSGFWKNVMINLFNDLPDAALAEVFTPLLSRPGCRIERIVSQGQSTPAHEPYRQAHDEWVVLLKGAARVALEGREVALQPGDTLFIPAHTEHWVTFTDPAVASVWLAIHFEAAT</sequence>
<dbReference type="InterPro" id="IPR011051">
    <property type="entry name" value="RmlC_Cupin_sf"/>
</dbReference>
<comment type="caution">
    <text evidence="2">The sequence shown here is derived from an EMBL/GenBank/DDBJ whole genome shotgun (WGS) entry which is preliminary data.</text>
</comment>
<evidence type="ECO:0000313" key="3">
    <source>
        <dbReference type="Proteomes" id="UP001268036"/>
    </source>
</evidence>
<accession>A0AAJ2BJN3</accession>
<dbReference type="InterPro" id="IPR014710">
    <property type="entry name" value="RmlC-like_jellyroll"/>
</dbReference>
<organism evidence="2 3">
    <name type="scientific">Pseudomonas oryzihabitans</name>
    <dbReference type="NCBI Taxonomy" id="47885"/>
    <lineage>
        <taxon>Bacteria</taxon>
        <taxon>Pseudomonadati</taxon>
        <taxon>Pseudomonadota</taxon>
        <taxon>Gammaproteobacteria</taxon>
        <taxon>Pseudomonadales</taxon>
        <taxon>Pseudomonadaceae</taxon>
        <taxon>Pseudomonas</taxon>
    </lineage>
</organism>
<dbReference type="AlphaFoldDB" id="A0AAJ2BJN3"/>
<gene>
    <name evidence="2" type="ORF">QE440_001776</name>
</gene>
<feature type="domain" description="Cupin type-2" evidence="1">
    <location>
        <begin position="73"/>
        <end position="137"/>
    </location>
</feature>
<dbReference type="Pfam" id="PF07883">
    <property type="entry name" value="Cupin_2"/>
    <property type="match status" value="1"/>
</dbReference>
<dbReference type="Proteomes" id="UP001268036">
    <property type="component" value="Unassembled WGS sequence"/>
</dbReference>
<dbReference type="EMBL" id="JAVJAF010000001">
    <property type="protein sequence ID" value="MDR6234035.1"/>
    <property type="molecule type" value="Genomic_DNA"/>
</dbReference>
<dbReference type="SUPFAM" id="SSF51182">
    <property type="entry name" value="RmlC-like cupins"/>
    <property type="match status" value="1"/>
</dbReference>
<evidence type="ECO:0000259" key="1">
    <source>
        <dbReference type="Pfam" id="PF07883"/>
    </source>
</evidence>
<dbReference type="InterPro" id="IPR013096">
    <property type="entry name" value="Cupin_2"/>
</dbReference>
<protein>
    <submittedName>
        <fullName evidence="2">Cupin 2 domain-containing protein</fullName>
    </submittedName>
</protein>
<dbReference type="CDD" id="cd06981">
    <property type="entry name" value="cupin_reut_a1446"/>
    <property type="match status" value="1"/>
</dbReference>
<evidence type="ECO:0000313" key="2">
    <source>
        <dbReference type="EMBL" id="MDR6234035.1"/>
    </source>
</evidence>
<name>A0AAJ2BJN3_9PSED</name>
<dbReference type="Gene3D" id="2.60.120.10">
    <property type="entry name" value="Jelly Rolls"/>
    <property type="match status" value="1"/>
</dbReference>
<reference evidence="2" key="1">
    <citation type="submission" date="2023-08" db="EMBL/GenBank/DDBJ databases">
        <title>Functional and genomic diversity of the sorghum phyllosphere microbiome.</title>
        <authorList>
            <person name="Shade A."/>
        </authorList>
    </citation>
    <scope>NUCLEOTIDE SEQUENCE</scope>
    <source>
        <strain evidence="2">SORGH_AS_0201</strain>
    </source>
</reference>